<dbReference type="EMBL" id="MU001938">
    <property type="protein sequence ID" value="KAF2793187.1"/>
    <property type="molecule type" value="Genomic_DNA"/>
</dbReference>
<sequence>MSTIGRLTAALAAATNDVTVAAANINFDFTLVKCEAPREFHTLGSMLATTRKLNAEAGTTHVTAQRLGALFEGCCPPTPKLLKAYGRRVSDISAAAKDTNSLDYSESIFSAYTGIDGTSIWAAATSSKAALHVHLLACMIARVFDAAEAVSIWVELTKERRSNIATSFESGAQLPFSLATAAVQNPITKAHLAEWDASARSWLRTADEIKKAEHSQFQSLLKYISLEVSQHESVFPSVMGAWTSALTTMENLVSGQPQAVHDGSILLALSAWHLYPNMAVFGSHSFEFALDDSLVNPAGVITIGVSPSRRTSNAGVFWCLSLAHLRHYGKPVRTERSLQQDPTRLTFPQFILAALGTFTSGWQLPSKDRVSGMNFMMAICNAFEKGPDAKAKAASLISRIVSAHISSHGDDLVNGNKLIQLGRRRSQAFTGELEAVDPPVPYFNLLESGHLFKCIKTLEMLISFLRHIVSSLLANGDYANGDFIIRYNLNAGADLFPQKYWNDMRKNVFKKKRAMSIDEFSQATENDDQIETEPEPGTDDDDEGYPQQFGYTTVAPGWCSTFSRLPRSEFMSLSKHHRWLPLGIPFKNIPPNEHCHRCLVTPFTATGESSFRITDDTDARDEFEYYCGDANSAAVYCRTSVRANIPDFRLTEEDLLWCKEAGYLSDAKLVSAMSLVTVGIFNALAVVASVYEHLPDATIAVQALEKPILRSKWYSETIKGMTILPQTKRAVALAIVAYFDLGSCDLSPSDMDNVMAVSSGDSIYVPRQLLCDPIESPRPSHLTRLLGNFGQPGVVLLRPTQEPMMKDLDYRKIMSIATLEFDGKKVDSFGRTSLHLSFTDRHVPIYDTNARLGKDSQVSVIESFISVRDSGTWVADIDILHALNRNDVIRLHSQVPCIHTDHNRLYPGSGGWSVDSWDEILDCPSDRFVVRAHGNWLARLAVTSVLSQVLQAKGKGKITVCQPDTCWRCLWKDNASGPDEPLRHGYIY</sequence>
<feature type="region of interest" description="Disordered" evidence="1">
    <location>
        <begin position="520"/>
        <end position="546"/>
    </location>
</feature>
<dbReference type="AlphaFoldDB" id="A0A6A6XBV5"/>
<dbReference type="OrthoDB" id="5354164at2759"/>
<name>A0A6A6XBV5_9PLEO</name>
<evidence type="ECO:0000313" key="2">
    <source>
        <dbReference type="EMBL" id="KAF2793187.1"/>
    </source>
</evidence>
<organism evidence="2 3">
    <name type="scientific">Melanomma pulvis-pyrius CBS 109.77</name>
    <dbReference type="NCBI Taxonomy" id="1314802"/>
    <lineage>
        <taxon>Eukaryota</taxon>
        <taxon>Fungi</taxon>
        <taxon>Dikarya</taxon>
        <taxon>Ascomycota</taxon>
        <taxon>Pezizomycotina</taxon>
        <taxon>Dothideomycetes</taxon>
        <taxon>Pleosporomycetidae</taxon>
        <taxon>Pleosporales</taxon>
        <taxon>Melanommataceae</taxon>
        <taxon>Melanomma</taxon>
    </lineage>
</organism>
<proteinExistence type="predicted"/>
<feature type="compositionally biased region" description="Acidic residues" evidence="1">
    <location>
        <begin position="525"/>
        <end position="544"/>
    </location>
</feature>
<dbReference type="Proteomes" id="UP000799757">
    <property type="component" value="Unassembled WGS sequence"/>
</dbReference>
<evidence type="ECO:0000313" key="3">
    <source>
        <dbReference type="Proteomes" id="UP000799757"/>
    </source>
</evidence>
<accession>A0A6A6XBV5</accession>
<reference evidence="2" key="1">
    <citation type="journal article" date="2020" name="Stud. Mycol.">
        <title>101 Dothideomycetes genomes: a test case for predicting lifestyles and emergence of pathogens.</title>
        <authorList>
            <person name="Haridas S."/>
            <person name="Albert R."/>
            <person name="Binder M."/>
            <person name="Bloem J."/>
            <person name="Labutti K."/>
            <person name="Salamov A."/>
            <person name="Andreopoulos B."/>
            <person name="Baker S."/>
            <person name="Barry K."/>
            <person name="Bills G."/>
            <person name="Bluhm B."/>
            <person name="Cannon C."/>
            <person name="Castanera R."/>
            <person name="Culley D."/>
            <person name="Daum C."/>
            <person name="Ezra D."/>
            <person name="Gonzalez J."/>
            <person name="Henrissat B."/>
            <person name="Kuo A."/>
            <person name="Liang C."/>
            <person name="Lipzen A."/>
            <person name="Lutzoni F."/>
            <person name="Magnuson J."/>
            <person name="Mondo S."/>
            <person name="Nolan M."/>
            <person name="Ohm R."/>
            <person name="Pangilinan J."/>
            <person name="Park H.-J."/>
            <person name="Ramirez L."/>
            <person name="Alfaro M."/>
            <person name="Sun H."/>
            <person name="Tritt A."/>
            <person name="Yoshinaga Y."/>
            <person name="Zwiers L.-H."/>
            <person name="Turgeon B."/>
            <person name="Goodwin S."/>
            <person name="Spatafora J."/>
            <person name="Crous P."/>
            <person name="Grigoriev I."/>
        </authorList>
    </citation>
    <scope>NUCLEOTIDE SEQUENCE</scope>
    <source>
        <strain evidence="2">CBS 109.77</strain>
    </source>
</reference>
<evidence type="ECO:0000256" key="1">
    <source>
        <dbReference type="SAM" id="MobiDB-lite"/>
    </source>
</evidence>
<protein>
    <submittedName>
        <fullName evidence="2">Uncharacterized protein</fullName>
    </submittedName>
</protein>
<keyword evidence="3" id="KW-1185">Reference proteome</keyword>
<gene>
    <name evidence="2" type="ORF">K505DRAFT_244992</name>
</gene>